<dbReference type="AlphaFoldDB" id="A0A4Y8KMY5"/>
<evidence type="ECO:0000313" key="2">
    <source>
        <dbReference type="Proteomes" id="UP000298218"/>
    </source>
</evidence>
<comment type="caution">
    <text evidence="1">The sequence shown here is derived from an EMBL/GenBank/DDBJ whole genome shotgun (WGS) entry which is preliminary data.</text>
</comment>
<name>A0A4Y8KMY5_9MICO</name>
<dbReference type="EMBL" id="SOHQ01000028">
    <property type="protein sequence ID" value="TFD78575.1"/>
    <property type="molecule type" value="Genomic_DNA"/>
</dbReference>
<dbReference type="RefSeq" id="WP_134174115.1">
    <property type="nucleotide sequence ID" value="NZ_SODI01000001.1"/>
</dbReference>
<evidence type="ECO:0000313" key="1">
    <source>
        <dbReference type="EMBL" id="TFD78575.1"/>
    </source>
</evidence>
<reference evidence="1 2" key="1">
    <citation type="submission" date="2019-03" db="EMBL/GenBank/DDBJ databases">
        <title>Genomics of glacier-inhabiting Cryobacterium strains.</title>
        <authorList>
            <person name="Liu Q."/>
            <person name="Xin Y.-H."/>
        </authorList>
    </citation>
    <scope>NUCLEOTIDE SEQUENCE [LARGE SCALE GENOMIC DNA]</scope>
    <source>
        <strain evidence="1 2">CGMCC 1.4292</strain>
    </source>
</reference>
<protein>
    <submittedName>
        <fullName evidence="1">Uncharacterized protein</fullName>
    </submittedName>
</protein>
<gene>
    <name evidence="1" type="ORF">E3T53_10365</name>
</gene>
<accession>A0A4Y8KMY5</accession>
<sequence length="166" mass="17125">MFGRRRRVAAALAVSAPAPTPVPTPILSDEQILELLHDKVAELVGVNGLWTLVPRSADDTDVFFHGLKAAEIATALSTALRVETARLAGSSAPSIVPAVVVPAKTGRLAKARAAVIGDEAVIEPTALSWTPAPISVWAEPARATVTGPVQLPSTAPSTSESARLVA</sequence>
<proteinExistence type="predicted"/>
<dbReference type="OrthoDB" id="5125852at2"/>
<keyword evidence="2" id="KW-1185">Reference proteome</keyword>
<dbReference type="Proteomes" id="UP000298218">
    <property type="component" value="Unassembled WGS sequence"/>
</dbReference>
<organism evidence="1 2">
    <name type="scientific">Cryobacterium psychrophilum</name>
    <dbReference type="NCBI Taxonomy" id="41988"/>
    <lineage>
        <taxon>Bacteria</taxon>
        <taxon>Bacillati</taxon>
        <taxon>Actinomycetota</taxon>
        <taxon>Actinomycetes</taxon>
        <taxon>Micrococcales</taxon>
        <taxon>Microbacteriaceae</taxon>
        <taxon>Cryobacterium</taxon>
    </lineage>
</organism>